<accession>A0A1V0UFA9</accession>
<name>A0A1V0UFA9_STRVN</name>
<feature type="compositionally biased region" description="Polar residues" evidence="1">
    <location>
        <begin position="263"/>
        <end position="279"/>
    </location>
</feature>
<dbReference type="Pfam" id="PF01551">
    <property type="entry name" value="Peptidase_M23"/>
    <property type="match status" value="1"/>
</dbReference>
<sequence length="600" mass="61520">MNDQHPPAGHVGHDGRPTGSFATDPLLGSFPGDHRTGYDADLSAAGYGDSAYGAGYATTYATGQPDHSGQYDASAWNTGAQQTLTYDDGYAAQDQAPQVPQQWDATGAWQQVPGQDQTGAFPATGFADTGYGTDTSYGTETPYGTDTAYATEAYGVGAYGTDPYDTGTYPAGTAYGTGGAYGTDAHETGAYPIGAYGAAAVAADTGTYATTAFATGAFAPDAQDTGTYATGAYTAYGTSVYDSGAYDATAWNSGATPGETAYGSEQTSDSAYEQVSADATASEGPAEPDHAAEEPGADPSSTAEFAALAPETVPEPAFDVAPDDAPEHGGGDAFPAPHPVNRSAGRASASRGRARRRTPAKRSALLTVAVPSACVMSVAGIAAASVGGLPGGDDATEDKTASLAVADPGSAEVVAANSRLDSQLEQLSAGSDDFRERASRTQERIDLRERQAAEKKKREEEAARREALRPKFVLPVKQHGLSAYYGQAGINWMSAHSGIDFPVSYGTPVMAATDGTVRTQLNSAYGVMAIVTAADGTETWYCHLSSTKIRSGPVKAGDVIAYSGNSGNSTGPHLHFEVRPGGGSAIDPLVWLRGKGLNPA</sequence>
<feature type="region of interest" description="Disordered" evidence="1">
    <location>
        <begin position="257"/>
        <end position="301"/>
    </location>
</feature>
<evidence type="ECO:0000313" key="3">
    <source>
        <dbReference type="EMBL" id="ARF63807.1"/>
    </source>
</evidence>
<dbReference type="OrthoDB" id="5244067at2"/>
<dbReference type="PANTHER" id="PTHR21666:SF270">
    <property type="entry name" value="MUREIN HYDROLASE ACTIVATOR ENVC"/>
    <property type="match status" value="1"/>
</dbReference>
<dbReference type="KEGG" id="svu:B1H20_22275"/>
<dbReference type="AlphaFoldDB" id="A0A1V0UFA9"/>
<dbReference type="EMBL" id="CP020570">
    <property type="protein sequence ID" value="ARF63807.1"/>
    <property type="molecule type" value="Genomic_DNA"/>
</dbReference>
<dbReference type="FunFam" id="2.70.70.10:FF:000013">
    <property type="entry name" value="Peptidase family M23"/>
    <property type="match status" value="1"/>
</dbReference>
<feature type="domain" description="M23ase beta-sheet core" evidence="2">
    <location>
        <begin position="495"/>
        <end position="588"/>
    </location>
</feature>
<dbReference type="CDD" id="cd12797">
    <property type="entry name" value="M23_peptidase"/>
    <property type="match status" value="1"/>
</dbReference>
<evidence type="ECO:0000313" key="4">
    <source>
        <dbReference type="Proteomes" id="UP000192445"/>
    </source>
</evidence>
<dbReference type="InterPro" id="IPR016047">
    <property type="entry name" value="M23ase_b-sheet_dom"/>
</dbReference>
<dbReference type="InterPro" id="IPR011055">
    <property type="entry name" value="Dup_hybrid_motif"/>
</dbReference>
<dbReference type="STRING" id="1935.B1H20_22275"/>
<dbReference type="InterPro" id="IPR050570">
    <property type="entry name" value="Cell_wall_metabolism_enzyme"/>
</dbReference>
<dbReference type="RefSeq" id="WP_083193160.1">
    <property type="nucleotide sequence ID" value="NZ_CP020570.1"/>
</dbReference>
<dbReference type="SUPFAM" id="SSF51261">
    <property type="entry name" value="Duplicated hybrid motif"/>
    <property type="match status" value="1"/>
</dbReference>
<gene>
    <name evidence="3" type="ORF">B1H20_22275</name>
</gene>
<proteinExistence type="predicted"/>
<evidence type="ECO:0000256" key="1">
    <source>
        <dbReference type="SAM" id="MobiDB-lite"/>
    </source>
</evidence>
<evidence type="ECO:0000259" key="2">
    <source>
        <dbReference type="Pfam" id="PF01551"/>
    </source>
</evidence>
<feature type="compositionally biased region" description="Low complexity" evidence="1">
    <location>
        <begin position="342"/>
        <end position="351"/>
    </location>
</feature>
<reference evidence="3 4" key="1">
    <citation type="submission" date="2017-03" db="EMBL/GenBank/DDBJ databases">
        <title>Complete Genome Sequence of a natural compounds producer, Streptomyces violaceus S21.</title>
        <authorList>
            <person name="Zhong C."/>
            <person name="Zhao Z."/>
            <person name="Fu J."/>
            <person name="Zong G."/>
            <person name="Qin R."/>
            <person name="Cao G."/>
        </authorList>
    </citation>
    <scope>NUCLEOTIDE SEQUENCE [LARGE SCALE GENOMIC DNA]</scope>
    <source>
        <strain evidence="3 4">S21</strain>
    </source>
</reference>
<dbReference type="Proteomes" id="UP000192445">
    <property type="component" value="Chromosome"/>
</dbReference>
<protein>
    <submittedName>
        <fullName evidence="3">Peptidase M23</fullName>
    </submittedName>
</protein>
<organism evidence="3 4">
    <name type="scientific">Streptomyces violaceoruber</name>
    <dbReference type="NCBI Taxonomy" id="1935"/>
    <lineage>
        <taxon>Bacteria</taxon>
        <taxon>Bacillati</taxon>
        <taxon>Actinomycetota</taxon>
        <taxon>Actinomycetes</taxon>
        <taxon>Kitasatosporales</taxon>
        <taxon>Streptomycetaceae</taxon>
        <taxon>Streptomyces</taxon>
        <taxon>Streptomyces violaceoruber group</taxon>
    </lineage>
</organism>
<feature type="region of interest" description="Disordered" evidence="1">
    <location>
        <begin position="1"/>
        <end position="34"/>
    </location>
</feature>
<dbReference type="GO" id="GO:0004222">
    <property type="term" value="F:metalloendopeptidase activity"/>
    <property type="evidence" value="ECO:0007669"/>
    <property type="project" value="TreeGrafter"/>
</dbReference>
<feature type="region of interest" description="Disordered" evidence="1">
    <location>
        <begin position="315"/>
        <end position="360"/>
    </location>
</feature>
<dbReference type="Gene3D" id="2.70.70.10">
    <property type="entry name" value="Glucose Permease (Domain IIA)"/>
    <property type="match status" value="1"/>
</dbReference>
<dbReference type="PANTHER" id="PTHR21666">
    <property type="entry name" value="PEPTIDASE-RELATED"/>
    <property type="match status" value="1"/>
</dbReference>